<reference evidence="7 8" key="1">
    <citation type="journal article" date="2016" name="Nat. Commun.">
        <title>Thousands of microbial genomes shed light on interconnected biogeochemical processes in an aquifer system.</title>
        <authorList>
            <person name="Anantharaman K."/>
            <person name="Brown C.T."/>
            <person name="Hug L.A."/>
            <person name="Sharon I."/>
            <person name="Castelle C.J."/>
            <person name="Probst A.J."/>
            <person name="Thomas B.C."/>
            <person name="Singh A."/>
            <person name="Wilkins M.J."/>
            <person name="Karaoz U."/>
            <person name="Brodie E.L."/>
            <person name="Williams K.H."/>
            <person name="Hubbard S.S."/>
            <person name="Banfield J.F."/>
        </authorList>
    </citation>
    <scope>NUCLEOTIDE SEQUENCE [LARGE SCALE GENOMIC DNA]</scope>
</reference>
<evidence type="ECO:0000313" key="7">
    <source>
        <dbReference type="EMBL" id="OGF22661.1"/>
    </source>
</evidence>
<dbReference type="GO" id="GO:0000027">
    <property type="term" value="P:ribosomal large subunit assembly"/>
    <property type="evidence" value="ECO:0007669"/>
    <property type="project" value="UniProtKB-UniRule"/>
</dbReference>
<dbReference type="Pfam" id="PF00453">
    <property type="entry name" value="Ribosomal_L20"/>
    <property type="match status" value="1"/>
</dbReference>
<dbReference type="GO" id="GO:0019843">
    <property type="term" value="F:rRNA binding"/>
    <property type="evidence" value="ECO:0007669"/>
    <property type="project" value="UniProtKB-UniRule"/>
</dbReference>
<keyword evidence="2 5" id="KW-0689">Ribosomal protein</keyword>
<evidence type="ECO:0000256" key="6">
    <source>
        <dbReference type="RuleBase" id="RU000560"/>
    </source>
</evidence>
<dbReference type="HAMAP" id="MF_00382">
    <property type="entry name" value="Ribosomal_bL20"/>
    <property type="match status" value="1"/>
</dbReference>
<organism evidence="7 8">
    <name type="scientific">Candidatus Falkowbacteria bacterium RIFCSPHIGHO2_02_FULL_42_9</name>
    <dbReference type="NCBI Taxonomy" id="1797986"/>
    <lineage>
        <taxon>Bacteria</taxon>
        <taxon>Candidatus Falkowiibacteriota</taxon>
    </lineage>
</organism>
<dbReference type="PRINTS" id="PR00062">
    <property type="entry name" value="RIBOSOMALL20"/>
</dbReference>
<comment type="similarity">
    <text evidence="1 5 6">Belongs to the bacterial ribosomal protein bL20 family.</text>
</comment>
<protein>
    <recommendedName>
        <fullName evidence="4 5">Large ribosomal subunit protein bL20</fullName>
    </recommendedName>
</protein>
<proteinExistence type="inferred from homology"/>
<dbReference type="AlphaFoldDB" id="A0A1F5S8T5"/>
<evidence type="ECO:0000256" key="2">
    <source>
        <dbReference type="ARBA" id="ARBA00022980"/>
    </source>
</evidence>
<dbReference type="FunFam" id="1.10.1900.20:FF:000001">
    <property type="entry name" value="50S ribosomal protein L20"/>
    <property type="match status" value="1"/>
</dbReference>
<dbReference type="GO" id="GO:0006412">
    <property type="term" value="P:translation"/>
    <property type="evidence" value="ECO:0007669"/>
    <property type="project" value="InterPro"/>
</dbReference>
<keyword evidence="5 6" id="KW-0699">rRNA-binding</keyword>
<dbReference type="PANTHER" id="PTHR10986">
    <property type="entry name" value="39S RIBOSOMAL PROTEIN L20"/>
    <property type="match status" value="1"/>
</dbReference>
<dbReference type="NCBIfam" id="TIGR01032">
    <property type="entry name" value="rplT_bact"/>
    <property type="match status" value="1"/>
</dbReference>
<accession>A0A1F5S8T5</accession>
<dbReference type="InterPro" id="IPR005813">
    <property type="entry name" value="Ribosomal_bL20"/>
</dbReference>
<evidence type="ECO:0000256" key="5">
    <source>
        <dbReference type="HAMAP-Rule" id="MF_00382"/>
    </source>
</evidence>
<evidence type="ECO:0000313" key="8">
    <source>
        <dbReference type="Proteomes" id="UP000176877"/>
    </source>
</evidence>
<evidence type="ECO:0000256" key="1">
    <source>
        <dbReference type="ARBA" id="ARBA00007698"/>
    </source>
</evidence>
<dbReference type="GO" id="GO:0003735">
    <property type="term" value="F:structural constituent of ribosome"/>
    <property type="evidence" value="ECO:0007669"/>
    <property type="project" value="InterPro"/>
</dbReference>
<dbReference type="EMBL" id="MFFT01000041">
    <property type="protein sequence ID" value="OGF22661.1"/>
    <property type="molecule type" value="Genomic_DNA"/>
</dbReference>
<gene>
    <name evidence="5" type="primary">rplT</name>
    <name evidence="7" type="ORF">A3D45_02765</name>
</gene>
<evidence type="ECO:0000256" key="4">
    <source>
        <dbReference type="ARBA" id="ARBA00035172"/>
    </source>
</evidence>
<name>A0A1F5S8T5_9BACT</name>
<keyword evidence="5 6" id="KW-0694">RNA-binding</keyword>
<dbReference type="Gene3D" id="6.10.160.10">
    <property type="match status" value="1"/>
</dbReference>
<sequence>MPRVKRAKIHLKKRRNLLKRAKGYKWGRKNLMRRASEAVIKAGVNAYFDRRIKKRDWRGLWQIRISAFTKEHGLSYSKFIHLLKINKSELDRKILADLAINNKVVLAKILEQLHPVK</sequence>
<dbReference type="Proteomes" id="UP000176877">
    <property type="component" value="Unassembled WGS sequence"/>
</dbReference>
<dbReference type="GO" id="GO:1990904">
    <property type="term" value="C:ribonucleoprotein complex"/>
    <property type="evidence" value="ECO:0007669"/>
    <property type="project" value="UniProtKB-KW"/>
</dbReference>
<comment type="function">
    <text evidence="5 6">Binds directly to 23S ribosomal RNA and is necessary for the in vitro assembly process of the 50S ribosomal subunit. It is not involved in the protein synthesizing functions of that subunit.</text>
</comment>
<dbReference type="GO" id="GO:0005840">
    <property type="term" value="C:ribosome"/>
    <property type="evidence" value="ECO:0007669"/>
    <property type="project" value="UniProtKB-KW"/>
</dbReference>
<evidence type="ECO:0000256" key="3">
    <source>
        <dbReference type="ARBA" id="ARBA00023274"/>
    </source>
</evidence>
<comment type="caution">
    <text evidence="7">The sequence shown here is derived from an EMBL/GenBank/DDBJ whole genome shotgun (WGS) entry which is preliminary data.</text>
</comment>
<dbReference type="Gene3D" id="1.10.1900.20">
    <property type="entry name" value="Ribosomal protein L20"/>
    <property type="match status" value="1"/>
</dbReference>
<keyword evidence="3 5" id="KW-0687">Ribonucleoprotein</keyword>
<dbReference type="CDD" id="cd07026">
    <property type="entry name" value="Ribosomal_L20"/>
    <property type="match status" value="1"/>
</dbReference>
<dbReference type="SUPFAM" id="SSF74731">
    <property type="entry name" value="Ribosomal protein L20"/>
    <property type="match status" value="1"/>
</dbReference>
<dbReference type="InterPro" id="IPR035566">
    <property type="entry name" value="Ribosomal_protein_bL20_C"/>
</dbReference>